<evidence type="ECO:0000259" key="14">
    <source>
        <dbReference type="Pfam" id="PF08245"/>
    </source>
</evidence>
<dbReference type="InterPro" id="IPR051046">
    <property type="entry name" value="MurCDEF_CellWall_CoF430Synth"/>
</dbReference>
<keyword evidence="3 10" id="KW-0132">Cell division</keyword>
<comment type="subcellular location">
    <subcellularLocation>
        <location evidence="10 11">Cytoplasm</location>
    </subcellularLocation>
</comment>
<sequence length="430" mass="47459">MSTEEIYELFVEHPIISTDSRQIEKGCIFFALKGENFNGNKYAESAISKGAAYSIIDEEEYNTSENTILVKDVLKALQDLAAFHRKQLAIPILGITGTNGKTTTKELIATVLSKKFKVSFTQGNLNNHIGVPLTLLRMNSETEFGVVEMGANHQGEIAELCQIALPDYGIITNIGQAHLEGFGSFDGVKKTKGELYNYISQKKGVIFYNSDNPLLEELSASIKNKISYGTKDATFTGVPIQSPPFIHVKANFAKGVLYLNSNLIGDFNFENILAAACIANYFGVDPLKIQEAIKKYHPTNNRSQLIKKGDVKIIMDAYNANPTSMSASINSFLSNLSGKNYLILGDMLELGDYSAAEHSKIIDLIPELIAKNTFLVGKEFYKSGKNSALKTFLNVDELYSYLKSNPIKNGNILIKGSRGIRLEKILEIFS</sequence>
<dbReference type="NCBIfam" id="TIGR01143">
    <property type="entry name" value="murF"/>
    <property type="match status" value="1"/>
</dbReference>
<evidence type="ECO:0000256" key="4">
    <source>
        <dbReference type="ARBA" id="ARBA00022741"/>
    </source>
</evidence>
<gene>
    <name evidence="10 15" type="primary">murF</name>
    <name evidence="15" type="ORF">OU798_13425</name>
</gene>
<keyword evidence="4 10" id="KW-0547">Nucleotide-binding</keyword>
<evidence type="ECO:0000256" key="6">
    <source>
        <dbReference type="ARBA" id="ARBA00022960"/>
    </source>
</evidence>
<dbReference type="Gene3D" id="3.90.190.20">
    <property type="entry name" value="Mur ligase, C-terminal domain"/>
    <property type="match status" value="1"/>
</dbReference>
<dbReference type="EMBL" id="JAPOHD010000027">
    <property type="protein sequence ID" value="MCY1721350.1"/>
    <property type="molecule type" value="Genomic_DNA"/>
</dbReference>
<comment type="caution">
    <text evidence="15">The sequence shown here is derived from an EMBL/GenBank/DDBJ whole genome shotgun (WGS) entry which is preliminary data.</text>
</comment>
<evidence type="ECO:0000256" key="7">
    <source>
        <dbReference type="ARBA" id="ARBA00022984"/>
    </source>
</evidence>
<accession>A0A9X3J846</accession>
<dbReference type="PANTHER" id="PTHR43024:SF1">
    <property type="entry name" value="UDP-N-ACETYLMURAMOYL-TRIPEPTIDE--D-ALANYL-D-ALANINE LIGASE"/>
    <property type="match status" value="1"/>
</dbReference>
<dbReference type="GO" id="GO:0005737">
    <property type="term" value="C:cytoplasm"/>
    <property type="evidence" value="ECO:0007669"/>
    <property type="project" value="UniProtKB-SubCell"/>
</dbReference>
<proteinExistence type="inferred from homology"/>
<dbReference type="SUPFAM" id="SSF63418">
    <property type="entry name" value="MurE/MurF N-terminal domain"/>
    <property type="match status" value="1"/>
</dbReference>
<dbReference type="HAMAP" id="MF_02019">
    <property type="entry name" value="MurF"/>
    <property type="match status" value="1"/>
</dbReference>
<organism evidence="15 16">
    <name type="scientific">Draconibacterium aestuarii</name>
    <dbReference type="NCBI Taxonomy" id="2998507"/>
    <lineage>
        <taxon>Bacteria</taxon>
        <taxon>Pseudomonadati</taxon>
        <taxon>Bacteroidota</taxon>
        <taxon>Bacteroidia</taxon>
        <taxon>Marinilabiliales</taxon>
        <taxon>Prolixibacteraceae</taxon>
        <taxon>Draconibacterium</taxon>
    </lineage>
</organism>
<dbReference type="InterPro" id="IPR035911">
    <property type="entry name" value="MurE/MurF_N"/>
</dbReference>
<feature type="domain" description="Mur ligase C-terminal" evidence="13">
    <location>
        <begin position="302"/>
        <end position="379"/>
    </location>
</feature>
<evidence type="ECO:0000256" key="9">
    <source>
        <dbReference type="ARBA" id="ARBA00023316"/>
    </source>
</evidence>
<dbReference type="InterPro" id="IPR000713">
    <property type="entry name" value="Mur_ligase_N"/>
</dbReference>
<dbReference type="GO" id="GO:0005524">
    <property type="term" value="F:ATP binding"/>
    <property type="evidence" value="ECO:0007669"/>
    <property type="project" value="UniProtKB-UniRule"/>
</dbReference>
<keyword evidence="6 10" id="KW-0133">Cell shape</keyword>
<evidence type="ECO:0000256" key="10">
    <source>
        <dbReference type="HAMAP-Rule" id="MF_02019"/>
    </source>
</evidence>
<keyword evidence="16" id="KW-1185">Reference proteome</keyword>
<dbReference type="Pfam" id="PF01225">
    <property type="entry name" value="Mur_ligase"/>
    <property type="match status" value="1"/>
</dbReference>
<dbReference type="GO" id="GO:0051301">
    <property type="term" value="P:cell division"/>
    <property type="evidence" value="ECO:0007669"/>
    <property type="project" value="UniProtKB-KW"/>
</dbReference>
<evidence type="ECO:0000256" key="5">
    <source>
        <dbReference type="ARBA" id="ARBA00022840"/>
    </source>
</evidence>
<name>A0A9X3J846_9BACT</name>
<evidence type="ECO:0000313" key="16">
    <source>
        <dbReference type="Proteomes" id="UP001145087"/>
    </source>
</evidence>
<evidence type="ECO:0000256" key="3">
    <source>
        <dbReference type="ARBA" id="ARBA00022618"/>
    </source>
</evidence>
<evidence type="ECO:0000256" key="11">
    <source>
        <dbReference type="RuleBase" id="RU004136"/>
    </source>
</evidence>
<dbReference type="GO" id="GO:0008360">
    <property type="term" value="P:regulation of cell shape"/>
    <property type="evidence" value="ECO:0007669"/>
    <property type="project" value="UniProtKB-KW"/>
</dbReference>
<feature type="binding site" evidence="10">
    <location>
        <begin position="97"/>
        <end position="103"/>
    </location>
    <ligand>
        <name>ATP</name>
        <dbReference type="ChEBI" id="CHEBI:30616"/>
    </ligand>
</feature>
<reference evidence="15" key="1">
    <citation type="submission" date="2022-11" db="EMBL/GenBank/DDBJ databases">
        <title>Marilongibacter aestuarii gen. nov., sp. nov., isolated from tidal flat sediment.</title>
        <authorList>
            <person name="Jiayan W."/>
        </authorList>
    </citation>
    <scope>NUCLEOTIDE SEQUENCE</scope>
    <source>
        <strain evidence="15">Z1-6</strain>
    </source>
</reference>
<dbReference type="Pfam" id="PF08245">
    <property type="entry name" value="Mur_ligase_M"/>
    <property type="match status" value="1"/>
</dbReference>
<dbReference type="Proteomes" id="UP001145087">
    <property type="component" value="Unassembled WGS sequence"/>
</dbReference>
<dbReference type="InterPro" id="IPR013221">
    <property type="entry name" value="Mur_ligase_cen"/>
</dbReference>
<keyword evidence="9 10" id="KW-0961">Cell wall biogenesis/degradation</keyword>
<dbReference type="SUPFAM" id="SSF53244">
    <property type="entry name" value="MurD-like peptide ligases, peptide-binding domain"/>
    <property type="match status" value="1"/>
</dbReference>
<dbReference type="RefSeq" id="WP_343333681.1">
    <property type="nucleotide sequence ID" value="NZ_JAPOHD010000027.1"/>
</dbReference>
<keyword evidence="2 10" id="KW-0436">Ligase</keyword>
<dbReference type="EC" id="6.3.2.10" evidence="10 11"/>
<dbReference type="Gene3D" id="3.40.1390.10">
    <property type="entry name" value="MurE/MurF, N-terminal domain"/>
    <property type="match status" value="1"/>
</dbReference>
<dbReference type="PANTHER" id="PTHR43024">
    <property type="entry name" value="UDP-N-ACETYLMURAMOYL-TRIPEPTIDE--D-ALANYL-D-ALANINE LIGASE"/>
    <property type="match status" value="1"/>
</dbReference>
<feature type="domain" description="Mur ligase central" evidence="14">
    <location>
        <begin position="95"/>
        <end position="279"/>
    </location>
</feature>
<evidence type="ECO:0000256" key="8">
    <source>
        <dbReference type="ARBA" id="ARBA00023306"/>
    </source>
</evidence>
<feature type="domain" description="Mur ligase N-terminal catalytic" evidence="12">
    <location>
        <begin position="15"/>
        <end position="84"/>
    </location>
</feature>
<comment type="function">
    <text evidence="10 11">Involved in cell wall formation. Catalyzes the final step in the synthesis of UDP-N-acetylmuramoyl-pentapeptide, the precursor of murein.</text>
</comment>
<keyword evidence="1 10" id="KW-0963">Cytoplasm</keyword>
<dbReference type="SUPFAM" id="SSF53623">
    <property type="entry name" value="MurD-like peptide ligases, catalytic domain"/>
    <property type="match status" value="1"/>
</dbReference>
<protein>
    <recommendedName>
        <fullName evidence="10 11">UDP-N-acetylmuramoyl-tripeptide--D-alanyl-D-alanine ligase</fullName>
        <ecNumber evidence="10 11">6.3.2.10</ecNumber>
    </recommendedName>
    <alternativeName>
        <fullName evidence="10">D-alanyl-D-alanine-adding enzyme</fullName>
    </alternativeName>
</protein>
<evidence type="ECO:0000259" key="12">
    <source>
        <dbReference type="Pfam" id="PF01225"/>
    </source>
</evidence>
<keyword evidence="8 10" id="KW-0131">Cell cycle</keyword>
<dbReference type="Gene3D" id="3.40.1190.10">
    <property type="entry name" value="Mur-like, catalytic domain"/>
    <property type="match status" value="1"/>
</dbReference>
<dbReference type="AlphaFoldDB" id="A0A9X3J846"/>
<dbReference type="GO" id="GO:0009252">
    <property type="term" value="P:peptidoglycan biosynthetic process"/>
    <property type="evidence" value="ECO:0007669"/>
    <property type="project" value="UniProtKB-UniRule"/>
</dbReference>
<comment type="catalytic activity">
    <reaction evidence="10 11">
        <text>D-alanyl-D-alanine + UDP-N-acetyl-alpha-D-muramoyl-L-alanyl-gamma-D-glutamyl-meso-2,6-diaminopimelate + ATP = UDP-N-acetyl-alpha-D-muramoyl-L-alanyl-gamma-D-glutamyl-meso-2,6-diaminopimeloyl-D-alanyl-D-alanine + ADP + phosphate + H(+)</text>
        <dbReference type="Rhea" id="RHEA:28374"/>
        <dbReference type="ChEBI" id="CHEBI:15378"/>
        <dbReference type="ChEBI" id="CHEBI:30616"/>
        <dbReference type="ChEBI" id="CHEBI:43474"/>
        <dbReference type="ChEBI" id="CHEBI:57822"/>
        <dbReference type="ChEBI" id="CHEBI:61386"/>
        <dbReference type="ChEBI" id="CHEBI:83905"/>
        <dbReference type="ChEBI" id="CHEBI:456216"/>
        <dbReference type="EC" id="6.3.2.10"/>
    </reaction>
</comment>
<dbReference type="GO" id="GO:0047480">
    <property type="term" value="F:UDP-N-acetylmuramoyl-tripeptide-D-alanyl-D-alanine ligase activity"/>
    <property type="evidence" value="ECO:0007669"/>
    <property type="project" value="UniProtKB-UniRule"/>
</dbReference>
<dbReference type="GO" id="GO:0071555">
    <property type="term" value="P:cell wall organization"/>
    <property type="evidence" value="ECO:0007669"/>
    <property type="project" value="UniProtKB-KW"/>
</dbReference>
<dbReference type="Pfam" id="PF02875">
    <property type="entry name" value="Mur_ligase_C"/>
    <property type="match status" value="1"/>
</dbReference>
<comment type="pathway">
    <text evidence="10 11">Cell wall biogenesis; peptidoglycan biosynthesis.</text>
</comment>
<evidence type="ECO:0000256" key="1">
    <source>
        <dbReference type="ARBA" id="ARBA00022490"/>
    </source>
</evidence>
<keyword evidence="7 10" id="KW-0573">Peptidoglycan synthesis</keyword>
<dbReference type="InterPro" id="IPR004101">
    <property type="entry name" value="Mur_ligase_C"/>
</dbReference>
<comment type="similarity">
    <text evidence="10">Belongs to the MurCDEF family. MurF subfamily.</text>
</comment>
<evidence type="ECO:0000256" key="2">
    <source>
        <dbReference type="ARBA" id="ARBA00022598"/>
    </source>
</evidence>
<evidence type="ECO:0000259" key="13">
    <source>
        <dbReference type="Pfam" id="PF02875"/>
    </source>
</evidence>
<evidence type="ECO:0000313" key="15">
    <source>
        <dbReference type="EMBL" id="MCY1721350.1"/>
    </source>
</evidence>
<keyword evidence="5 10" id="KW-0067">ATP-binding</keyword>
<dbReference type="InterPro" id="IPR036615">
    <property type="entry name" value="Mur_ligase_C_dom_sf"/>
</dbReference>
<dbReference type="InterPro" id="IPR005863">
    <property type="entry name" value="UDP-N-AcMur_synth"/>
</dbReference>
<dbReference type="InterPro" id="IPR036565">
    <property type="entry name" value="Mur-like_cat_sf"/>
</dbReference>